<evidence type="ECO:0000313" key="2">
    <source>
        <dbReference type="Proteomes" id="UP000054324"/>
    </source>
</evidence>
<dbReference type="AlphaFoldDB" id="A0A075AJJ1"/>
<dbReference type="EMBL" id="KL596624">
    <property type="protein sequence ID" value="KER33474.1"/>
    <property type="molecule type" value="Genomic_DNA"/>
</dbReference>
<dbReference type="KEGG" id="ovi:T265_00591"/>
<organism evidence="1 2">
    <name type="scientific">Opisthorchis viverrini</name>
    <name type="common">Southeast Asian liver fluke</name>
    <dbReference type="NCBI Taxonomy" id="6198"/>
    <lineage>
        <taxon>Eukaryota</taxon>
        <taxon>Metazoa</taxon>
        <taxon>Spiralia</taxon>
        <taxon>Lophotrochozoa</taxon>
        <taxon>Platyhelminthes</taxon>
        <taxon>Trematoda</taxon>
        <taxon>Digenea</taxon>
        <taxon>Opisthorchiida</taxon>
        <taxon>Opisthorchiata</taxon>
        <taxon>Opisthorchiidae</taxon>
        <taxon>Opisthorchis</taxon>
    </lineage>
</organism>
<dbReference type="Proteomes" id="UP000054324">
    <property type="component" value="Unassembled WGS sequence"/>
</dbReference>
<evidence type="ECO:0008006" key="3">
    <source>
        <dbReference type="Google" id="ProtNLM"/>
    </source>
</evidence>
<sequence length="696" mass="78640">MKKITKRLGVVSATRLPGWGPRDPHCAWLEIWLPTDVSGVLVVSFYPDCLSEYLEIWPSRAFNGACASKLLPSMRSSFSNPPSLDSPLTVLDLCISLSAPACNAQLPTPSPKSSMNETAAATTTVQRVRVLNALPALFCLHSRWSRDTTHNPHHSGLNKLWIATYHSCNPILIVQLLVLICRHLFEGCSLAYCPPHLYRARITLVPKVTNPISAYKLRQICVSSNLVRGFRKILLIDGAVNCNHPYSSLRFCIEMVVRKLRRRYEPCFVALQQLLLVRCIAHICENAVAVILNSDVHCHRGVRERDPLSPILFIEVVSEVLRLSMPQLRCQFHDILVDGFAFADDCCCGQVDNSWYEDKRPNDESACDLWGQETPGDSGLGLNFLLLRGTYRSSGSNRHIRAFTCFRGEGNLPSSTAALLLLDEFTSAPLKSHQRMKIARNYLEPRQTYLLVLVQVHRNTLRRPDNYIRQFINDWLRLPKDALISFYHVGKQHGEFVSQGVPDFSIPIQVQVVSVRTKKQLVTAWGGSLHKSNECFLGCLSSSDATFLARRSEALIKVMVVRRSYVVETMANRRVWCIFRNPAGSRMTPDVLVIIGLQGNLQNVSLDWAPTSTWFIKPDLIAVRDRRAAAIDVSIVSDGRAETVWNEKKLKYGADEHSLIRQDCYWGFLRPQSMTCVCLPLRTLGTYDTFMRGTWR</sequence>
<proteinExistence type="predicted"/>
<protein>
    <recommendedName>
        <fullName evidence="3">Reverse transcriptase domain-containing protein</fullName>
    </recommendedName>
</protein>
<evidence type="ECO:0000313" key="1">
    <source>
        <dbReference type="EMBL" id="KER33474.1"/>
    </source>
</evidence>
<keyword evidence="2" id="KW-1185">Reference proteome</keyword>
<accession>A0A075AJJ1</accession>
<name>A0A075AJJ1_OPIVI</name>
<gene>
    <name evidence="1" type="ORF">T265_00591</name>
</gene>
<dbReference type="GeneID" id="20314779"/>
<dbReference type="RefSeq" id="XP_009162683.1">
    <property type="nucleotide sequence ID" value="XM_009164419.1"/>
</dbReference>
<dbReference type="CTD" id="20314779"/>
<reference evidence="1 2" key="1">
    <citation type="submission" date="2013-11" db="EMBL/GenBank/DDBJ databases">
        <title>Opisthorchis viverrini - life in the bile duct.</title>
        <authorList>
            <person name="Young N.D."/>
            <person name="Nagarajan N."/>
            <person name="Lin S.J."/>
            <person name="Korhonen P.K."/>
            <person name="Jex A.R."/>
            <person name="Hall R.S."/>
            <person name="Safavi-Hemami H."/>
            <person name="Kaewkong W."/>
            <person name="Bertrand D."/>
            <person name="Gao S."/>
            <person name="Seet Q."/>
            <person name="Wongkham S."/>
            <person name="Teh B.T."/>
            <person name="Wongkham C."/>
            <person name="Intapan P.M."/>
            <person name="Maleewong W."/>
            <person name="Yang X."/>
            <person name="Hu M."/>
            <person name="Wang Z."/>
            <person name="Hofmann A."/>
            <person name="Sternberg P.W."/>
            <person name="Tan P."/>
            <person name="Wang J."/>
            <person name="Gasser R.B."/>
        </authorList>
    </citation>
    <scope>NUCLEOTIDE SEQUENCE [LARGE SCALE GENOMIC DNA]</scope>
</reference>